<dbReference type="InParanoid" id="A0A1X7UDD9"/>
<protein>
    <submittedName>
        <fullName evidence="2">Uncharacterized protein</fullName>
    </submittedName>
</protein>
<name>A0A1X7UDD9_AMPQE</name>
<accession>A0A1X7UDD9</accession>
<evidence type="ECO:0000256" key="1">
    <source>
        <dbReference type="ARBA" id="ARBA00010098"/>
    </source>
</evidence>
<dbReference type="GO" id="GO:0005634">
    <property type="term" value="C:nucleus"/>
    <property type="evidence" value="ECO:0007669"/>
    <property type="project" value="TreeGrafter"/>
</dbReference>
<proteinExistence type="inferred from homology"/>
<dbReference type="PANTHER" id="PTHR12790">
    <property type="entry name" value="TRANSCRIPTION INITIATION FACTOR IA RRN3"/>
    <property type="match status" value="1"/>
</dbReference>
<dbReference type="EnsemblMetazoa" id="Aqu2.1.25777_001">
    <property type="protein sequence ID" value="Aqu2.1.25777_001"/>
    <property type="gene ID" value="Aqu2.1.25777"/>
</dbReference>
<dbReference type="InterPro" id="IPR007991">
    <property type="entry name" value="RNA_pol_I_trans_ini_fac_RRN3"/>
</dbReference>
<reference evidence="2" key="1">
    <citation type="submission" date="2017-05" db="UniProtKB">
        <authorList>
            <consortium name="EnsemblMetazoa"/>
        </authorList>
    </citation>
    <scope>IDENTIFICATION</scope>
</reference>
<organism evidence="2">
    <name type="scientific">Amphimedon queenslandica</name>
    <name type="common">Sponge</name>
    <dbReference type="NCBI Taxonomy" id="400682"/>
    <lineage>
        <taxon>Eukaryota</taxon>
        <taxon>Metazoa</taxon>
        <taxon>Porifera</taxon>
        <taxon>Demospongiae</taxon>
        <taxon>Heteroscleromorpha</taxon>
        <taxon>Haplosclerida</taxon>
        <taxon>Niphatidae</taxon>
        <taxon>Amphimedon</taxon>
    </lineage>
</organism>
<evidence type="ECO:0000313" key="2">
    <source>
        <dbReference type="EnsemblMetazoa" id="Aqu2.1.25777_001"/>
    </source>
</evidence>
<dbReference type="GO" id="GO:0001181">
    <property type="term" value="F:RNA polymerase I general transcription initiation factor activity"/>
    <property type="evidence" value="ECO:0007669"/>
    <property type="project" value="InterPro"/>
</dbReference>
<comment type="similarity">
    <text evidence="1">Belongs to the RRN3 family.</text>
</comment>
<dbReference type="STRING" id="400682.A0A1X7UDD9"/>
<dbReference type="OrthoDB" id="26970at2759"/>
<dbReference type="GO" id="GO:0006361">
    <property type="term" value="P:transcription initiation at RNA polymerase I promoter"/>
    <property type="evidence" value="ECO:0007669"/>
    <property type="project" value="InterPro"/>
</dbReference>
<dbReference type="Pfam" id="PF05327">
    <property type="entry name" value="RRN3"/>
    <property type="match status" value="1"/>
</dbReference>
<dbReference type="PANTHER" id="PTHR12790:SF0">
    <property type="entry name" value="RNA POLYMERASE I-SPECIFIC TRANSCRIPTION INITIATION FACTOR RRN3-RELATED"/>
    <property type="match status" value="1"/>
</dbReference>
<dbReference type="AlphaFoldDB" id="A0A1X7UDD9"/>
<dbReference type="GO" id="GO:0001042">
    <property type="term" value="F:RNA polymerase I core binding"/>
    <property type="evidence" value="ECO:0007669"/>
    <property type="project" value="TreeGrafter"/>
</dbReference>
<sequence>MSIEEGREEVREHVVIGQYLLESLNKKKKGEDGNYNWIVSQLKNKNMTSAVMLKWLIIFKKYVTIVDDELIIKSILSFSWYSSPDSVLIDTYINYLLDLTSFHVSFINNVLTSLIKAALLPDHESESVYINIHRAIELQLTTTPKVSDNLLKSIELLSPYKMKSSSFQEVFVRCCLHISRYYSNIFNELLHLVILKMLQIDVEVSVLEHEEETLQFNTDDVAMQFLEIFRRRRKKVVYLLVSVSMTTWRTRWLTVLM</sequence>